<dbReference type="AlphaFoldDB" id="B8BT96"/>
<dbReference type="KEGG" id="tps:THAPSDRAFT_2060"/>
<dbReference type="OMA" id="CKSTIAQ"/>
<proteinExistence type="predicted"/>
<dbReference type="eggNOG" id="ENOG502TD60">
    <property type="taxonomic scope" value="Eukaryota"/>
</dbReference>
<evidence type="ECO:0000313" key="2">
    <source>
        <dbReference type="Proteomes" id="UP000001449"/>
    </source>
</evidence>
<dbReference type="GeneID" id="7445076"/>
<dbReference type="RefSeq" id="XP_002287122.1">
    <property type="nucleotide sequence ID" value="XM_002287086.1"/>
</dbReference>
<accession>B8BT96</accession>
<dbReference type="PaxDb" id="35128-Thaps2060"/>
<name>B8BT96_THAPS</name>
<dbReference type="Proteomes" id="UP000001449">
    <property type="component" value="Chromosome 2"/>
</dbReference>
<reference evidence="1 2" key="2">
    <citation type="journal article" date="2008" name="Nature">
        <title>The Phaeodactylum genome reveals the evolutionary history of diatom genomes.</title>
        <authorList>
            <person name="Bowler C."/>
            <person name="Allen A.E."/>
            <person name="Badger J.H."/>
            <person name="Grimwood J."/>
            <person name="Jabbari K."/>
            <person name="Kuo A."/>
            <person name="Maheswari U."/>
            <person name="Martens C."/>
            <person name="Maumus F."/>
            <person name="Otillar R.P."/>
            <person name="Rayko E."/>
            <person name="Salamov A."/>
            <person name="Vandepoele K."/>
            <person name="Beszteri B."/>
            <person name="Gruber A."/>
            <person name="Heijde M."/>
            <person name="Katinka M."/>
            <person name="Mock T."/>
            <person name="Valentin K."/>
            <person name="Verret F."/>
            <person name="Berges J.A."/>
            <person name="Brownlee C."/>
            <person name="Cadoret J.P."/>
            <person name="Chiovitti A."/>
            <person name="Choi C.J."/>
            <person name="Coesel S."/>
            <person name="De Martino A."/>
            <person name="Detter J.C."/>
            <person name="Durkin C."/>
            <person name="Falciatore A."/>
            <person name="Fournet J."/>
            <person name="Haruta M."/>
            <person name="Huysman M.J."/>
            <person name="Jenkins B.D."/>
            <person name="Jiroutova K."/>
            <person name="Jorgensen R.E."/>
            <person name="Joubert Y."/>
            <person name="Kaplan A."/>
            <person name="Kroger N."/>
            <person name="Kroth P.G."/>
            <person name="La Roche J."/>
            <person name="Lindquist E."/>
            <person name="Lommer M."/>
            <person name="Martin-Jezequel V."/>
            <person name="Lopez P.J."/>
            <person name="Lucas S."/>
            <person name="Mangogna M."/>
            <person name="McGinnis K."/>
            <person name="Medlin L.K."/>
            <person name="Montsant A."/>
            <person name="Oudot-Le Secq M.P."/>
            <person name="Napoli C."/>
            <person name="Obornik M."/>
            <person name="Parker M.S."/>
            <person name="Petit J.L."/>
            <person name="Porcel B.M."/>
            <person name="Poulsen N."/>
            <person name="Robison M."/>
            <person name="Rychlewski L."/>
            <person name="Rynearson T.A."/>
            <person name="Schmutz J."/>
            <person name="Shapiro H."/>
            <person name="Siaut M."/>
            <person name="Stanley M."/>
            <person name="Sussman M.R."/>
            <person name="Taylor A.R."/>
            <person name="Vardi A."/>
            <person name="von Dassow P."/>
            <person name="Vyverman W."/>
            <person name="Willis A."/>
            <person name="Wyrwicz L.S."/>
            <person name="Rokhsar D.S."/>
            <person name="Weissenbach J."/>
            <person name="Armbrust E.V."/>
            <person name="Green B.R."/>
            <person name="Van de Peer Y."/>
            <person name="Grigoriev I.V."/>
        </authorList>
    </citation>
    <scope>NUCLEOTIDE SEQUENCE [LARGE SCALE GENOMIC DNA]</scope>
    <source>
        <strain evidence="1 2">CCMP1335</strain>
    </source>
</reference>
<gene>
    <name evidence="1" type="ORF">THAPSDRAFT_2060</name>
</gene>
<dbReference type="InParanoid" id="B8BT96"/>
<protein>
    <submittedName>
        <fullName evidence="1">Uncharacterized protein</fullName>
    </submittedName>
</protein>
<dbReference type="HOGENOM" id="CLU_1506376_0_0_1"/>
<keyword evidence="2" id="KW-1185">Reference proteome</keyword>
<reference evidence="1 2" key="1">
    <citation type="journal article" date="2004" name="Science">
        <title>The genome of the diatom Thalassiosira pseudonana: ecology, evolution, and metabolism.</title>
        <authorList>
            <person name="Armbrust E.V."/>
            <person name="Berges J.A."/>
            <person name="Bowler C."/>
            <person name="Green B.R."/>
            <person name="Martinez D."/>
            <person name="Putnam N.H."/>
            <person name="Zhou S."/>
            <person name="Allen A.E."/>
            <person name="Apt K.E."/>
            <person name="Bechner M."/>
            <person name="Brzezinski M.A."/>
            <person name="Chaal B.K."/>
            <person name="Chiovitti A."/>
            <person name="Davis A.K."/>
            <person name="Demarest M.S."/>
            <person name="Detter J.C."/>
            <person name="Glavina T."/>
            <person name="Goodstein D."/>
            <person name="Hadi M.Z."/>
            <person name="Hellsten U."/>
            <person name="Hildebrand M."/>
            <person name="Jenkins B.D."/>
            <person name="Jurka J."/>
            <person name="Kapitonov V.V."/>
            <person name="Kroger N."/>
            <person name="Lau W.W."/>
            <person name="Lane T.W."/>
            <person name="Larimer F.W."/>
            <person name="Lippmeier J.C."/>
            <person name="Lucas S."/>
            <person name="Medina M."/>
            <person name="Montsant A."/>
            <person name="Obornik M."/>
            <person name="Parker M.S."/>
            <person name="Palenik B."/>
            <person name="Pazour G.J."/>
            <person name="Richardson P.M."/>
            <person name="Rynearson T.A."/>
            <person name="Saito M.A."/>
            <person name="Schwartz D.C."/>
            <person name="Thamatrakoln K."/>
            <person name="Valentin K."/>
            <person name="Vardi A."/>
            <person name="Wilkerson F.P."/>
            <person name="Rokhsar D.S."/>
        </authorList>
    </citation>
    <scope>NUCLEOTIDE SEQUENCE [LARGE SCALE GENOMIC DNA]</scope>
    <source>
        <strain evidence="1 2">CCMP1335</strain>
    </source>
</reference>
<dbReference type="EMBL" id="CM000639">
    <property type="protein sequence ID" value="EED94565.1"/>
    <property type="molecule type" value="Genomic_DNA"/>
</dbReference>
<evidence type="ECO:0000313" key="1">
    <source>
        <dbReference type="EMBL" id="EED94565.1"/>
    </source>
</evidence>
<sequence>MATQGKLQASGSKYSCISFTLPTTQWEWLNVMTEKHKLKRDADGVGTSKALRICITCVATGDGGHESTHASVLADATEYSPMTSAGISGEIAVSSKNVELSSEQLSWIDQQDTGTSSLDTVQRVINVCMNMDEYTVFGIVRCKSTIAQCEGAQEALANIQDKYSKKEEDLVVKEHITLQ</sequence>
<organism evidence="1 2">
    <name type="scientific">Thalassiosira pseudonana</name>
    <name type="common">Marine diatom</name>
    <name type="synonym">Cyclotella nana</name>
    <dbReference type="NCBI Taxonomy" id="35128"/>
    <lineage>
        <taxon>Eukaryota</taxon>
        <taxon>Sar</taxon>
        <taxon>Stramenopiles</taxon>
        <taxon>Ochrophyta</taxon>
        <taxon>Bacillariophyta</taxon>
        <taxon>Coscinodiscophyceae</taxon>
        <taxon>Thalassiosirophycidae</taxon>
        <taxon>Thalassiosirales</taxon>
        <taxon>Thalassiosiraceae</taxon>
        <taxon>Thalassiosira</taxon>
    </lineage>
</organism>